<sequence length="121" mass="12646">MQWTLGLLAGLPAGSAALEILRGPQAVPGGSPAVAPTVDSALRYANVFKLAVAPIIWSQLSRIEQSPTATLAEATIGVGGLARLWSWRQAGRPHPVIVAATALELIGIPIILAWQRSIADH</sequence>
<dbReference type="EMBL" id="AP022569">
    <property type="protein sequence ID" value="BBX48677.1"/>
    <property type="molecule type" value="Genomic_DNA"/>
</dbReference>
<evidence type="ECO:0000313" key="2">
    <source>
        <dbReference type="Proteomes" id="UP000465866"/>
    </source>
</evidence>
<gene>
    <name evidence="1" type="ORF">MCOO_46920</name>
</gene>
<dbReference type="Proteomes" id="UP000465866">
    <property type="component" value="Chromosome"/>
</dbReference>
<evidence type="ECO:0008006" key="3">
    <source>
        <dbReference type="Google" id="ProtNLM"/>
    </source>
</evidence>
<proteinExistence type="predicted"/>
<dbReference type="KEGG" id="mcoo:MCOO_46920"/>
<keyword evidence="2" id="KW-1185">Reference proteome</keyword>
<reference evidence="1 2" key="1">
    <citation type="journal article" date="2019" name="Emerg. Microbes Infect.">
        <title>Comprehensive subspecies identification of 175 nontuberculous mycobacteria species based on 7547 genomic profiles.</title>
        <authorList>
            <person name="Matsumoto Y."/>
            <person name="Kinjo T."/>
            <person name="Motooka D."/>
            <person name="Nabeya D."/>
            <person name="Jung N."/>
            <person name="Uechi K."/>
            <person name="Horii T."/>
            <person name="Iida T."/>
            <person name="Fujita J."/>
            <person name="Nakamura S."/>
        </authorList>
    </citation>
    <scope>NUCLEOTIDE SEQUENCE [LARGE SCALE GENOMIC DNA]</scope>
    <source>
        <strain evidence="1 2">JCM 12404</strain>
    </source>
</reference>
<protein>
    <recommendedName>
        <fullName evidence="3">DUF4345 domain-containing protein</fullName>
    </recommendedName>
</protein>
<evidence type="ECO:0000313" key="1">
    <source>
        <dbReference type="EMBL" id="BBX48677.1"/>
    </source>
</evidence>
<organism evidence="1 2">
    <name type="scientific">Mycobacterium cookii</name>
    <dbReference type="NCBI Taxonomy" id="1775"/>
    <lineage>
        <taxon>Bacteria</taxon>
        <taxon>Bacillati</taxon>
        <taxon>Actinomycetota</taxon>
        <taxon>Actinomycetes</taxon>
        <taxon>Mycobacteriales</taxon>
        <taxon>Mycobacteriaceae</taxon>
        <taxon>Mycobacterium</taxon>
    </lineage>
</organism>
<accession>A0A7I7L3R7</accession>
<dbReference type="InterPro" id="IPR025597">
    <property type="entry name" value="DUF4345"/>
</dbReference>
<name>A0A7I7L3R7_9MYCO</name>
<dbReference type="AlphaFoldDB" id="A0A7I7L3R7"/>
<dbReference type="Pfam" id="PF14248">
    <property type="entry name" value="DUF4345"/>
    <property type="match status" value="1"/>
</dbReference>